<evidence type="ECO:0000313" key="1">
    <source>
        <dbReference type="EMBL" id="ADW17075.1"/>
    </source>
</evidence>
<gene>
    <name evidence="1" type="ordered locus">Despr_0901</name>
</gene>
<sequence length="175" mass="18641">MSLSIQNVGYRLSNGLHTPRGSRTKNAQAFKARSWVRAETLPAPPDAPDACGYRHSLPLHLRFLQPTGKPVGPAPIGLLGASHGNRRVRYTATMRCSEGGPPSSVRSAAITEAEGCGSASLCSACRQRGKVDGGACLSFDFVVIEKNCLSPRWLRADFCCLPLADEGECTVSRVG</sequence>
<proteinExistence type="predicted"/>
<accession>A0A7U3YKI1</accession>
<dbReference type="AlphaFoldDB" id="A0A7U3YKI1"/>
<reference evidence="1 2" key="1">
    <citation type="journal article" date="2011" name="Stand. Genomic Sci.">
        <title>Complete genome sequence of Desulfobulbus propionicus type strain (1pr3).</title>
        <authorList>
            <person name="Pagani I."/>
            <person name="Lapidus A."/>
            <person name="Nolan M."/>
            <person name="Lucas S."/>
            <person name="Hammon N."/>
            <person name="Deshpande S."/>
            <person name="Cheng J.F."/>
            <person name="Chertkov O."/>
            <person name="Davenport K."/>
            <person name="Tapia R."/>
            <person name="Han C."/>
            <person name="Goodwin L."/>
            <person name="Pitluck S."/>
            <person name="Liolios K."/>
            <person name="Mavromatis K."/>
            <person name="Ivanova N."/>
            <person name="Mikhailova N."/>
            <person name="Pati A."/>
            <person name="Chen A."/>
            <person name="Palaniappan K."/>
            <person name="Land M."/>
            <person name="Hauser L."/>
            <person name="Chang Y.J."/>
            <person name="Jeffries C.D."/>
            <person name="Detter J.C."/>
            <person name="Brambilla E."/>
            <person name="Kannan K.P."/>
            <person name="Djao O.D."/>
            <person name="Rohde M."/>
            <person name="Pukall R."/>
            <person name="Spring S."/>
            <person name="Goker M."/>
            <person name="Sikorski J."/>
            <person name="Woyke T."/>
            <person name="Bristow J."/>
            <person name="Eisen J.A."/>
            <person name="Markowitz V."/>
            <person name="Hugenholtz P."/>
            <person name="Kyrpides N.C."/>
            <person name="Klenk H.P."/>
        </authorList>
    </citation>
    <scope>NUCLEOTIDE SEQUENCE [LARGE SCALE GENOMIC DNA]</scope>
    <source>
        <strain evidence="2">ATCC 33891 / DSM 2032 / 1pr3</strain>
    </source>
</reference>
<dbReference type="EMBL" id="CP002364">
    <property type="protein sequence ID" value="ADW17075.1"/>
    <property type="molecule type" value="Genomic_DNA"/>
</dbReference>
<organism evidence="1 2">
    <name type="scientific">Desulfobulbus propionicus (strain ATCC 33891 / DSM 2032 / VKM B-1956 / 1pr3)</name>
    <dbReference type="NCBI Taxonomy" id="577650"/>
    <lineage>
        <taxon>Bacteria</taxon>
        <taxon>Pseudomonadati</taxon>
        <taxon>Thermodesulfobacteriota</taxon>
        <taxon>Desulfobulbia</taxon>
        <taxon>Desulfobulbales</taxon>
        <taxon>Desulfobulbaceae</taxon>
        <taxon>Desulfobulbus</taxon>
    </lineage>
</organism>
<keyword evidence="2" id="KW-1185">Reference proteome</keyword>
<dbReference type="KEGG" id="dpr:Despr_0901"/>
<protein>
    <submittedName>
        <fullName evidence="1">Uncharacterized protein</fullName>
    </submittedName>
</protein>
<name>A0A7U3YKI1_DESPD</name>
<dbReference type="Proteomes" id="UP000006365">
    <property type="component" value="Chromosome"/>
</dbReference>
<evidence type="ECO:0000313" key="2">
    <source>
        <dbReference type="Proteomes" id="UP000006365"/>
    </source>
</evidence>